<organism evidence="1 2">
    <name type="scientific">Apiosordaria backusii</name>
    <dbReference type="NCBI Taxonomy" id="314023"/>
    <lineage>
        <taxon>Eukaryota</taxon>
        <taxon>Fungi</taxon>
        <taxon>Dikarya</taxon>
        <taxon>Ascomycota</taxon>
        <taxon>Pezizomycotina</taxon>
        <taxon>Sordariomycetes</taxon>
        <taxon>Sordariomycetidae</taxon>
        <taxon>Sordariales</taxon>
        <taxon>Lasiosphaeriaceae</taxon>
        <taxon>Apiosordaria</taxon>
    </lineage>
</organism>
<accession>A0AA40DRE1</accession>
<dbReference type="InterPro" id="IPR016477">
    <property type="entry name" value="Fructo-/Ketosamine-3-kinase"/>
</dbReference>
<evidence type="ECO:0000313" key="2">
    <source>
        <dbReference type="Proteomes" id="UP001172159"/>
    </source>
</evidence>
<dbReference type="EMBL" id="JAUKTV010000017">
    <property type="protein sequence ID" value="KAK0710482.1"/>
    <property type="molecule type" value="Genomic_DNA"/>
</dbReference>
<reference evidence="1" key="1">
    <citation type="submission" date="2023-06" db="EMBL/GenBank/DDBJ databases">
        <title>Genome-scale phylogeny and comparative genomics of the fungal order Sordariales.</title>
        <authorList>
            <consortium name="Lawrence Berkeley National Laboratory"/>
            <person name="Hensen N."/>
            <person name="Bonometti L."/>
            <person name="Westerberg I."/>
            <person name="Brannstrom I.O."/>
            <person name="Guillou S."/>
            <person name="Cros-Aarteil S."/>
            <person name="Calhoun S."/>
            <person name="Haridas S."/>
            <person name="Kuo A."/>
            <person name="Mondo S."/>
            <person name="Pangilinan J."/>
            <person name="Riley R."/>
            <person name="Labutti K."/>
            <person name="Andreopoulos B."/>
            <person name="Lipzen A."/>
            <person name="Chen C."/>
            <person name="Yanf M."/>
            <person name="Daum C."/>
            <person name="Ng V."/>
            <person name="Clum A."/>
            <person name="Steindorff A."/>
            <person name="Ohm R."/>
            <person name="Martin F."/>
            <person name="Silar P."/>
            <person name="Natvig D."/>
            <person name="Lalanne C."/>
            <person name="Gautier V."/>
            <person name="Ament-Velasquez S.L."/>
            <person name="Kruys A."/>
            <person name="Hutchinson M.I."/>
            <person name="Powell A.J."/>
            <person name="Barry K."/>
            <person name="Miller A.N."/>
            <person name="Grigoriev I.V."/>
            <person name="Debuchy R."/>
            <person name="Gladieux P."/>
            <person name="Thoren M.H."/>
            <person name="Johannesson H."/>
        </authorList>
    </citation>
    <scope>NUCLEOTIDE SEQUENCE</scope>
    <source>
        <strain evidence="1">CBS 540.89</strain>
    </source>
</reference>
<comment type="caution">
    <text evidence="1">The sequence shown here is derived from an EMBL/GenBank/DDBJ whole genome shotgun (WGS) entry which is preliminary data.</text>
</comment>
<dbReference type="Gene3D" id="3.90.1200.10">
    <property type="match status" value="1"/>
</dbReference>
<name>A0AA40DRE1_9PEZI</name>
<evidence type="ECO:0000313" key="1">
    <source>
        <dbReference type="EMBL" id="KAK0710482.1"/>
    </source>
</evidence>
<dbReference type="Proteomes" id="UP001172159">
    <property type="component" value="Unassembled WGS sequence"/>
</dbReference>
<protein>
    <submittedName>
        <fullName evidence="1">Uncharacterized protein</fullName>
    </submittedName>
</protein>
<proteinExistence type="predicted"/>
<dbReference type="AlphaFoldDB" id="A0AA40DRE1"/>
<keyword evidence="2" id="KW-1185">Reference proteome</keyword>
<gene>
    <name evidence="1" type="ORF">B0T21DRAFT_298125</name>
</gene>
<sequence>MTSFPRHIDLWPGNVMYRLDKKSRIVFDANALWAHSELELGLFRNPRYPLGEVFLEECLKKVPISETKEDFDSRNITYMIRHQARKLAALVCYSFVANMKILVDRVNAEESGKKAIEGSKKTVEVDIPTVTEDLEVLVT</sequence>
<dbReference type="Pfam" id="PF03881">
    <property type="entry name" value="Fructosamin_kin"/>
    <property type="match status" value="1"/>
</dbReference>